<dbReference type="GO" id="GO:0051500">
    <property type="term" value="F:D-tyrosyl-tRNA(Tyr) deacylase activity"/>
    <property type="evidence" value="ECO:0007669"/>
    <property type="project" value="TreeGrafter"/>
</dbReference>
<dbReference type="AlphaFoldDB" id="A0A1H9RSQ9"/>
<dbReference type="InterPro" id="IPR023509">
    <property type="entry name" value="DTD-like_sf"/>
</dbReference>
<gene>
    <name evidence="4" type="primary">dtd</name>
    <name evidence="5" type="ORF">SAMN04488559_10563</name>
</gene>
<evidence type="ECO:0000313" key="5">
    <source>
        <dbReference type="EMBL" id="SER75981.1"/>
    </source>
</evidence>
<dbReference type="GO" id="GO:0000049">
    <property type="term" value="F:tRNA binding"/>
    <property type="evidence" value="ECO:0007669"/>
    <property type="project" value="UniProtKB-UniRule"/>
</dbReference>
<dbReference type="Proteomes" id="UP000198948">
    <property type="component" value="Unassembled WGS sequence"/>
</dbReference>
<dbReference type="OrthoDB" id="9801395at2"/>
<comment type="subunit">
    <text evidence="4">Homodimer.</text>
</comment>
<accession>A0A1H9RSQ9</accession>
<evidence type="ECO:0000256" key="3">
    <source>
        <dbReference type="ARBA" id="ARBA00022884"/>
    </source>
</evidence>
<evidence type="ECO:0000256" key="2">
    <source>
        <dbReference type="ARBA" id="ARBA00022555"/>
    </source>
</evidence>
<feature type="short sequence motif" description="Gly-cisPro motif, important for rejection of L-amino acids" evidence="4">
    <location>
        <begin position="137"/>
        <end position="138"/>
    </location>
</feature>
<dbReference type="NCBIfam" id="TIGR00256">
    <property type="entry name" value="D-aminoacyl-tRNA deacylase"/>
    <property type="match status" value="1"/>
</dbReference>
<dbReference type="SUPFAM" id="SSF69500">
    <property type="entry name" value="DTD-like"/>
    <property type="match status" value="1"/>
</dbReference>
<dbReference type="CDD" id="cd00563">
    <property type="entry name" value="Dtyr_deacylase"/>
    <property type="match status" value="1"/>
</dbReference>
<name>A0A1H9RSQ9_9LACT</name>
<comment type="catalytic activity">
    <reaction evidence="4">
        <text>a D-aminoacyl-tRNA + H2O = a tRNA + a D-alpha-amino acid + H(+)</text>
        <dbReference type="Rhea" id="RHEA:13953"/>
        <dbReference type="Rhea" id="RHEA-COMP:10123"/>
        <dbReference type="Rhea" id="RHEA-COMP:10124"/>
        <dbReference type="ChEBI" id="CHEBI:15377"/>
        <dbReference type="ChEBI" id="CHEBI:15378"/>
        <dbReference type="ChEBI" id="CHEBI:59871"/>
        <dbReference type="ChEBI" id="CHEBI:78442"/>
        <dbReference type="ChEBI" id="CHEBI:79333"/>
        <dbReference type="EC" id="3.1.1.96"/>
    </reaction>
</comment>
<protein>
    <recommendedName>
        <fullName evidence="4">D-aminoacyl-tRNA deacylase</fullName>
        <shortName evidence="4">DTD</shortName>
        <ecNumber evidence="4">3.1.1.96</ecNumber>
    </recommendedName>
    <alternativeName>
        <fullName evidence="4">Gly-tRNA(Ala) deacylase</fullName>
        <ecNumber evidence="4">3.1.1.-</ecNumber>
    </alternativeName>
</protein>
<comment type="domain">
    <text evidence="4">A Gly-cisPro motif from one monomer fits into the active site of the other monomer to allow specific chiral rejection of L-amino acids.</text>
</comment>
<sequence>MKVVIQRAKEASVTIEQELVGSIKKGLVLLVGIAPEDTATDIAYLVGKITKMRIFEDQEGKMNDSIIDIDGEILSVSQFTLFAETKKGNRPGFSKAAKPEISIPLYEAFNEALKAEGLTVATGKFGADMQVQLVNDGPVTIILDSQNK</sequence>
<dbReference type="GO" id="GO:0019478">
    <property type="term" value="P:D-amino acid catabolic process"/>
    <property type="evidence" value="ECO:0007669"/>
    <property type="project" value="UniProtKB-UniRule"/>
</dbReference>
<dbReference type="GO" id="GO:0043908">
    <property type="term" value="F:Ser(Gly)-tRNA(Ala) hydrolase activity"/>
    <property type="evidence" value="ECO:0007669"/>
    <property type="project" value="UniProtKB-UniRule"/>
</dbReference>
<dbReference type="Gene3D" id="3.50.80.10">
    <property type="entry name" value="D-tyrosyl-tRNA(Tyr) deacylase"/>
    <property type="match status" value="1"/>
</dbReference>
<evidence type="ECO:0000313" key="6">
    <source>
        <dbReference type="Proteomes" id="UP000198948"/>
    </source>
</evidence>
<dbReference type="InterPro" id="IPR003732">
    <property type="entry name" value="Daa-tRNA_deacyls_DTD"/>
</dbReference>
<organism evidence="5 6">
    <name type="scientific">Isobaculum melis</name>
    <dbReference type="NCBI Taxonomy" id="142588"/>
    <lineage>
        <taxon>Bacteria</taxon>
        <taxon>Bacillati</taxon>
        <taxon>Bacillota</taxon>
        <taxon>Bacilli</taxon>
        <taxon>Lactobacillales</taxon>
        <taxon>Carnobacteriaceae</taxon>
        <taxon>Isobaculum</taxon>
    </lineage>
</organism>
<dbReference type="GO" id="GO:0005737">
    <property type="term" value="C:cytoplasm"/>
    <property type="evidence" value="ECO:0007669"/>
    <property type="project" value="UniProtKB-SubCell"/>
</dbReference>
<keyword evidence="4" id="KW-0378">Hydrolase</keyword>
<dbReference type="FunFam" id="3.50.80.10:FF:000001">
    <property type="entry name" value="D-aminoacyl-tRNA deacylase"/>
    <property type="match status" value="1"/>
</dbReference>
<dbReference type="STRING" id="142588.SAMN04488559_10563"/>
<dbReference type="PANTHER" id="PTHR10472:SF5">
    <property type="entry name" value="D-AMINOACYL-TRNA DEACYLASE 1"/>
    <property type="match status" value="1"/>
</dbReference>
<dbReference type="EC" id="3.1.1.96" evidence="4"/>
<reference evidence="5 6" key="1">
    <citation type="submission" date="2016-10" db="EMBL/GenBank/DDBJ databases">
        <authorList>
            <person name="de Groot N.N."/>
        </authorList>
    </citation>
    <scope>NUCLEOTIDE SEQUENCE [LARGE SCALE GENOMIC DNA]</scope>
    <source>
        <strain evidence="5 6">DSM 13760</strain>
    </source>
</reference>
<dbReference type="PANTHER" id="PTHR10472">
    <property type="entry name" value="D-TYROSYL-TRNA TYR DEACYLASE"/>
    <property type="match status" value="1"/>
</dbReference>
<keyword evidence="2 4" id="KW-0820">tRNA-binding</keyword>
<dbReference type="HAMAP" id="MF_00518">
    <property type="entry name" value="Deacylase_Dtd"/>
    <property type="match status" value="1"/>
</dbReference>
<evidence type="ECO:0000256" key="1">
    <source>
        <dbReference type="ARBA" id="ARBA00009673"/>
    </source>
</evidence>
<comment type="function">
    <text evidence="4">An aminoacyl-tRNA editing enzyme that deacylates mischarged D-aminoacyl-tRNAs. Also deacylates mischarged glycyl-tRNA(Ala), protecting cells against glycine mischarging by AlaRS. Acts via tRNA-based rather than protein-based catalysis; rejects L-amino acids rather than detecting D-amino acids in the active site. By recycling D-aminoacyl-tRNA to D-amino acids and free tRNA molecules, this enzyme counteracts the toxicity associated with the formation of D-aminoacyl-tRNA entities in vivo and helps enforce protein L-homochirality.</text>
</comment>
<comment type="subcellular location">
    <subcellularLocation>
        <location evidence="4">Cytoplasm</location>
    </subcellularLocation>
</comment>
<dbReference type="EMBL" id="FOHA01000005">
    <property type="protein sequence ID" value="SER75981.1"/>
    <property type="molecule type" value="Genomic_DNA"/>
</dbReference>
<comment type="similarity">
    <text evidence="1 4">Belongs to the DTD family.</text>
</comment>
<dbReference type="Pfam" id="PF02580">
    <property type="entry name" value="Tyr_Deacylase"/>
    <property type="match status" value="1"/>
</dbReference>
<proteinExistence type="inferred from homology"/>
<keyword evidence="6" id="KW-1185">Reference proteome</keyword>
<comment type="catalytic activity">
    <reaction evidence="4">
        <text>glycyl-tRNA(Ala) + H2O = tRNA(Ala) + glycine + H(+)</text>
        <dbReference type="Rhea" id="RHEA:53744"/>
        <dbReference type="Rhea" id="RHEA-COMP:9657"/>
        <dbReference type="Rhea" id="RHEA-COMP:13640"/>
        <dbReference type="ChEBI" id="CHEBI:15377"/>
        <dbReference type="ChEBI" id="CHEBI:15378"/>
        <dbReference type="ChEBI" id="CHEBI:57305"/>
        <dbReference type="ChEBI" id="CHEBI:78442"/>
        <dbReference type="ChEBI" id="CHEBI:78522"/>
    </reaction>
</comment>
<keyword evidence="4" id="KW-0963">Cytoplasm</keyword>
<dbReference type="EC" id="3.1.1.-" evidence="4"/>
<keyword evidence="3 4" id="KW-0694">RNA-binding</keyword>
<dbReference type="GO" id="GO:0106026">
    <property type="term" value="F:Gly-tRNA(Ala) deacylase activity"/>
    <property type="evidence" value="ECO:0007669"/>
    <property type="project" value="UniProtKB-UniRule"/>
</dbReference>
<dbReference type="RefSeq" id="WP_092651138.1">
    <property type="nucleotide sequence ID" value="NZ_FOHA01000005.1"/>
</dbReference>
<evidence type="ECO:0000256" key="4">
    <source>
        <dbReference type="HAMAP-Rule" id="MF_00518"/>
    </source>
</evidence>